<sequence>MQPNRVRLVVGLGNPGDTYTKTRHNVGFMVVDAVAGFFAIVLEKRTRFANLFYGRGSIDGVETILAKPMAFMNLSGLPVHKIAEYYKILCGDMLVIHDDIDLEFGKLKIKKKGGDGGHKGLRSLIKTFGSGDFVRLRIGVGRSEPRISVSDHVLGRFNADEKKVLNLIITNAREAVVTILCKGAEEGMNRFNDKRILISS</sequence>
<comment type="subcellular location">
    <subcellularLocation>
        <location evidence="7">Cytoplasm</location>
    </subcellularLocation>
</comment>
<dbReference type="Proteomes" id="UP000603434">
    <property type="component" value="Unassembled WGS sequence"/>
</dbReference>
<keyword evidence="2 7" id="KW-0820">tRNA-binding</keyword>
<dbReference type="GO" id="GO:0004045">
    <property type="term" value="F:peptidyl-tRNA hydrolase activity"/>
    <property type="evidence" value="ECO:0007669"/>
    <property type="project" value="UniProtKB-UniRule"/>
</dbReference>
<feature type="binding site" evidence="7">
    <location>
        <position position="73"/>
    </location>
    <ligand>
        <name>tRNA</name>
        <dbReference type="ChEBI" id="CHEBI:17843"/>
    </ligand>
</feature>
<dbReference type="AlphaFoldDB" id="A0A8J6NL12"/>
<comment type="subunit">
    <text evidence="7">Monomer.</text>
</comment>
<dbReference type="FunFam" id="3.40.50.1470:FF:000001">
    <property type="entry name" value="Peptidyl-tRNA hydrolase"/>
    <property type="match status" value="1"/>
</dbReference>
<evidence type="ECO:0000256" key="9">
    <source>
        <dbReference type="RuleBase" id="RU004320"/>
    </source>
</evidence>
<evidence type="ECO:0000256" key="8">
    <source>
        <dbReference type="RuleBase" id="RU000673"/>
    </source>
</evidence>
<keyword evidence="7" id="KW-0963">Cytoplasm</keyword>
<dbReference type="SUPFAM" id="SSF53178">
    <property type="entry name" value="Peptidyl-tRNA hydrolase-like"/>
    <property type="match status" value="1"/>
</dbReference>
<comment type="similarity">
    <text evidence="5 7 9">Belongs to the PTH family.</text>
</comment>
<dbReference type="PANTHER" id="PTHR17224">
    <property type="entry name" value="PEPTIDYL-TRNA HYDROLASE"/>
    <property type="match status" value="1"/>
</dbReference>
<feature type="binding site" evidence="7">
    <location>
        <position position="71"/>
    </location>
    <ligand>
        <name>tRNA</name>
        <dbReference type="ChEBI" id="CHEBI:17843"/>
    </ligand>
</feature>
<organism evidence="10 11">
    <name type="scientific">Candidatus Desulfatibia profunda</name>
    <dbReference type="NCBI Taxonomy" id="2841695"/>
    <lineage>
        <taxon>Bacteria</taxon>
        <taxon>Pseudomonadati</taxon>
        <taxon>Thermodesulfobacteriota</taxon>
        <taxon>Desulfobacteria</taxon>
        <taxon>Desulfobacterales</taxon>
        <taxon>Desulfobacterales incertae sedis</taxon>
        <taxon>Candidatus Desulfatibia</taxon>
    </lineage>
</organism>
<comment type="caution">
    <text evidence="7">Lacks conserved residue(s) required for the propagation of feature annotation.</text>
</comment>
<evidence type="ECO:0000256" key="1">
    <source>
        <dbReference type="ARBA" id="ARBA00013260"/>
    </source>
</evidence>
<comment type="catalytic activity">
    <reaction evidence="7 8">
        <text>an N-acyl-L-alpha-aminoacyl-tRNA + H2O = an N-acyl-L-amino acid + a tRNA + H(+)</text>
        <dbReference type="Rhea" id="RHEA:54448"/>
        <dbReference type="Rhea" id="RHEA-COMP:10123"/>
        <dbReference type="Rhea" id="RHEA-COMP:13883"/>
        <dbReference type="ChEBI" id="CHEBI:15377"/>
        <dbReference type="ChEBI" id="CHEBI:15378"/>
        <dbReference type="ChEBI" id="CHEBI:59874"/>
        <dbReference type="ChEBI" id="CHEBI:78442"/>
        <dbReference type="ChEBI" id="CHEBI:138191"/>
        <dbReference type="EC" id="3.1.1.29"/>
    </reaction>
</comment>
<feature type="site" description="Stabilizes the basic form of H active site to accept a proton" evidence="7">
    <location>
        <position position="98"/>
    </location>
</feature>
<evidence type="ECO:0000256" key="2">
    <source>
        <dbReference type="ARBA" id="ARBA00022555"/>
    </source>
</evidence>
<dbReference type="HAMAP" id="MF_00083">
    <property type="entry name" value="Pept_tRNA_hydro_bact"/>
    <property type="match status" value="1"/>
</dbReference>
<dbReference type="Gene3D" id="3.40.50.1470">
    <property type="entry name" value="Peptidyl-tRNA hydrolase"/>
    <property type="match status" value="1"/>
</dbReference>
<name>A0A8J6NL12_9BACT</name>
<evidence type="ECO:0000256" key="5">
    <source>
        <dbReference type="ARBA" id="ARBA00038063"/>
    </source>
</evidence>
<dbReference type="GO" id="GO:0072344">
    <property type="term" value="P:rescue of stalled ribosome"/>
    <property type="evidence" value="ECO:0007669"/>
    <property type="project" value="UniProtKB-UniRule"/>
</dbReference>
<dbReference type="InterPro" id="IPR001328">
    <property type="entry name" value="Pept_tRNA_hydro"/>
</dbReference>
<dbReference type="GO" id="GO:0005737">
    <property type="term" value="C:cytoplasm"/>
    <property type="evidence" value="ECO:0007669"/>
    <property type="project" value="UniProtKB-SubCell"/>
</dbReference>
<dbReference type="Pfam" id="PF01195">
    <property type="entry name" value="Pept_tRNA_hydro"/>
    <property type="match status" value="1"/>
</dbReference>
<dbReference type="PANTHER" id="PTHR17224:SF1">
    <property type="entry name" value="PEPTIDYL-TRNA HYDROLASE"/>
    <property type="match status" value="1"/>
</dbReference>
<dbReference type="EC" id="3.1.1.29" evidence="1 7"/>
<dbReference type="NCBIfam" id="TIGR00447">
    <property type="entry name" value="pth"/>
    <property type="match status" value="1"/>
</dbReference>
<evidence type="ECO:0000313" key="11">
    <source>
        <dbReference type="Proteomes" id="UP000603434"/>
    </source>
</evidence>
<evidence type="ECO:0000256" key="3">
    <source>
        <dbReference type="ARBA" id="ARBA00022801"/>
    </source>
</evidence>
<dbReference type="GO" id="GO:0000049">
    <property type="term" value="F:tRNA binding"/>
    <property type="evidence" value="ECO:0007669"/>
    <property type="project" value="UniProtKB-UniRule"/>
</dbReference>
<evidence type="ECO:0000256" key="4">
    <source>
        <dbReference type="ARBA" id="ARBA00022884"/>
    </source>
</evidence>
<reference evidence="10 11" key="1">
    <citation type="submission" date="2020-08" db="EMBL/GenBank/DDBJ databases">
        <title>Bridging the membrane lipid divide: bacteria of the FCB group superphylum have the potential to synthesize archaeal ether lipids.</title>
        <authorList>
            <person name="Villanueva L."/>
            <person name="Von Meijenfeldt F.A.B."/>
            <person name="Westbye A.B."/>
            <person name="Yadav S."/>
            <person name="Hopmans E.C."/>
            <person name="Dutilh B.E."/>
            <person name="Sinninghe Damste J.S."/>
        </authorList>
    </citation>
    <scope>NUCLEOTIDE SEQUENCE [LARGE SCALE GENOMIC DNA]</scope>
    <source>
        <strain evidence="10">NIOZ-UU30</strain>
    </source>
</reference>
<comment type="function">
    <text evidence="7">Catalyzes the release of premature peptidyl moieties from peptidyl-tRNA molecules trapped in stalled 50S ribosomal subunits, and thus maintains levels of free tRNAs and 50S ribosomes.</text>
</comment>
<dbReference type="PROSITE" id="PS01195">
    <property type="entry name" value="PEPT_TRNA_HYDROL_1"/>
    <property type="match status" value="1"/>
</dbReference>
<dbReference type="InterPro" id="IPR018171">
    <property type="entry name" value="Pept_tRNA_hydro_CS"/>
</dbReference>
<comment type="caution">
    <text evidence="10">The sequence shown here is derived from an EMBL/GenBank/DDBJ whole genome shotgun (WGS) entry which is preliminary data.</text>
</comment>
<proteinExistence type="inferred from homology"/>
<dbReference type="EMBL" id="JACNJH010000101">
    <property type="protein sequence ID" value="MBC8360705.1"/>
    <property type="molecule type" value="Genomic_DNA"/>
</dbReference>
<evidence type="ECO:0000313" key="10">
    <source>
        <dbReference type="EMBL" id="MBC8360705.1"/>
    </source>
</evidence>
<accession>A0A8J6NL12</accession>
<feature type="site" description="Discriminates between blocked and unblocked aminoacyl-tRNA" evidence="7">
    <location>
        <position position="14"/>
    </location>
</feature>
<comment type="function">
    <text evidence="7">Hydrolyzes ribosome-free peptidyl-tRNAs (with 1 or more amino acids incorporated), which drop off the ribosome during protein synthesis, or as a result of ribosome stalling.</text>
</comment>
<feature type="active site" description="Proton acceptor" evidence="7">
    <location>
        <position position="24"/>
    </location>
</feature>
<gene>
    <name evidence="7" type="primary">pth</name>
    <name evidence="10" type="ORF">H8E23_04855</name>
</gene>
<dbReference type="InterPro" id="IPR036416">
    <property type="entry name" value="Pept_tRNA_hydro_sf"/>
</dbReference>
<dbReference type="CDD" id="cd00462">
    <property type="entry name" value="PTH"/>
    <property type="match status" value="1"/>
</dbReference>
<feature type="binding site" evidence="7">
    <location>
        <position position="19"/>
    </location>
    <ligand>
        <name>tRNA</name>
        <dbReference type="ChEBI" id="CHEBI:17843"/>
    </ligand>
</feature>
<evidence type="ECO:0000256" key="7">
    <source>
        <dbReference type="HAMAP-Rule" id="MF_00083"/>
    </source>
</evidence>
<keyword evidence="4 7" id="KW-0694">RNA-binding</keyword>
<dbReference type="GO" id="GO:0006515">
    <property type="term" value="P:protein quality control for misfolded or incompletely synthesized proteins"/>
    <property type="evidence" value="ECO:0007669"/>
    <property type="project" value="UniProtKB-UniRule"/>
</dbReference>
<keyword evidence="3 7" id="KW-0378">Hydrolase</keyword>
<protein>
    <recommendedName>
        <fullName evidence="6 7">Peptidyl-tRNA hydrolase</fullName>
        <shortName evidence="7">Pth</shortName>
        <ecNumber evidence="1 7">3.1.1.29</ecNumber>
    </recommendedName>
</protein>
<evidence type="ECO:0000256" key="6">
    <source>
        <dbReference type="ARBA" id="ARBA00050038"/>
    </source>
</evidence>